<keyword evidence="10" id="KW-1185">Reference proteome</keyword>
<dbReference type="PROSITE" id="PS51918">
    <property type="entry name" value="RADICAL_SAM"/>
    <property type="match status" value="1"/>
</dbReference>
<dbReference type="EMBL" id="QJKH01000009">
    <property type="protein sequence ID" value="PXX77782.1"/>
    <property type="molecule type" value="Genomic_DNA"/>
</dbReference>
<dbReference type="Pfam" id="PF08497">
    <property type="entry name" value="Radical_SAM_N"/>
    <property type="match status" value="1"/>
</dbReference>
<evidence type="ECO:0000256" key="4">
    <source>
        <dbReference type="ARBA" id="ARBA00023004"/>
    </source>
</evidence>
<dbReference type="GO" id="GO:0003824">
    <property type="term" value="F:catalytic activity"/>
    <property type="evidence" value="ECO:0007669"/>
    <property type="project" value="InterPro"/>
</dbReference>
<dbReference type="InterPro" id="IPR007197">
    <property type="entry name" value="rSAM"/>
</dbReference>
<dbReference type="OrthoDB" id="9803479at2"/>
<comment type="caution">
    <text evidence="9">The sequence shown here is derived from an EMBL/GenBank/DDBJ whole genome shotgun (WGS) entry which is preliminary data.</text>
</comment>
<dbReference type="SMART" id="SM00729">
    <property type="entry name" value="Elp3"/>
    <property type="match status" value="1"/>
</dbReference>
<sequence length="617" mass="71006">MTFLPTNREEMLEQGFEQVDFVYVCGDAYVDHPSFGCAIITRTLQAYGYSCAILAQPDWHHDEEFLQFGTPRLGFLVSAGNIDSMVNHYSVNKRRRDKDNYSDDGVMGRRPDRPTIVYTQILKRLFPQSPVLVGGIEASLRRLAHYDYWDDKVRRSILIDSQADLLMYGMGENTIIEVAEALNSGLRAEDCCFIRGCVYKTKDISLIPDAIVLPSFEEVKNDKVMYAKSFQIQHENIDAIAAHVLIEPYDGWYVVQNKPPLPLTQQEMDFTYSLPYERTFHPKYHYIPAIEEVQFSLVSNRGCFGSCAFCAITHHQGRVISTRSKESLLAEAKSITEMPNFKGYIHDIGGPTANFSRTACDKQLKYGACVHRECLSPKCPNLVVDHSDYVDILRSLRALPKVKKVFIRSGIRYDYLMYDKDDTFFEELVQYHISGQLKVAPEHISPKVLDKMGKPHKELYLKFVDKYHEINKKYNKRQFLVPYLMSSHPGSDLNAAIELAQYLKKIHYTPQQVQDFYPTPGTRATCMYYTGLDPQTMQPVYVARTYEEKAMQRALMQFTYPQNYQLVYKALKTAGRLDLVGNTPKCLIPYRSDLIHGGKRHVKPQDRKTKKHLKQGM</sequence>
<feature type="region of interest" description="Disordered" evidence="7">
    <location>
        <begin position="598"/>
        <end position="617"/>
    </location>
</feature>
<organism evidence="9 10">
    <name type="scientific">Dielma fastidiosa</name>
    <dbReference type="NCBI Taxonomy" id="1034346"/>
    <lineage>
        <taxon>Bacteria</taxon>
        <taxon>Bacillati</taxon>
        <taxon>Bacillota</taxon>
        <taxon>Erysipelotrichia</taxon>
        <taxon>Erysipelotrichales</taxon>
        <taxon>Erysipelotrichaceae</taxon>
        <taxon>Dielma</taxon>
    </lineage>
</organism>
<keyword evidence="4 6" id="KW-0408">Iron</keyword>
<dbReference type="Pfam" id="PF04055">
    <property type="entry name" value="Radical_SAM"/>
    <property type="match status" value="1"/>
</dbReference>
<feature type="binding site" evidence="6">
    <location>
        <position position="303"/>
    </location>
    <ligand>
        <name>[4Fe-4S] cluster</name>
        <dbReference type="ChEBI" id="CHEBI:49883"/>
        <note>4Fe-4S-S-AdoMet</note>
    </ligand>
</feature>
<dbReference type="SFLD" id="SFLDG01082">
    <property type="entry name" value="B12-binding_domain_containing"/>
    <property type="match status" value="1"/>
</dbReference>
<dbReference type="SUPFAM" id="SSF102114">
    <property type="entry name" value="Radical SAM enzymes"/>
    <property type="match status" value="1"/>
</dbReference>
<dbReference type="GO" id="GO:0005506">
    <property type="term" value="F:iron ion binding"/>
    <property type="evidence" value="ECO:0007669"/>
    <property type="project" value="UniProtKB-UniRule"/>
</dbReference>
<feature type="binding site" evidence="6">
    <location>
        <position position="307"/>
    </location>
    <ligand>
        <name>[4Fe-4S] cluster</name>
        <dbReference type="ChEBI" id="CHEBI:49883"/>
        <note>4Fe-4S-S-AdoMet</note>
    </ligand>
</feature>
<dbReference type="Gene3D" id="3.80.30.20">
    <property type="entry name" value="tm_1862 like domain"/>
    <property type="match status" value="1"/>
</dbReference>
<comment type="cofactor">
    <cofactor evidence="6">
        <name>[4Fe-4S] cluster</name>
        <dbReference type="ChEBI" id="CHEBI:49883"/>
    </cofactor>
    <text evidence="6">Binds 1 [4Fe-4S] cluster. The cluster is coordinated with 3 cysteines and an exchangeable S-adenosyl-L-methionine.</text>
</comment>
<dbReference type="InterPro" id="IPR024560">
    <property type="entry name" value="UPF0313_C"/>
</dbReference>
<dbReference type="SFLD" id="SFLDG01069">
    <property type="entry name" value="UPF0313"/>
    <property type="match status" value="1"/>
</dbReference>
<dbReference type="GO" id="GO:0051539">
    <property type="term" value="F:4 iron, 4 sulfur cluster binding"/>
    <property type="evidence" value="ECO:0007669"/>
    <property type="project" value="UniProtKB-KW"/>
</dbReference>
<dbReference type="STRING" id="1034346.GCA_000313565_02694"/>
<keyword evidence="3 6" id="KW-0479">Metal-binding</keyword>
<evidence type="ECO:0000259" key="8">
    <source>
        <dbReference type="PROSITE" id="PS51918"/>
    </source>
</evidence>
<dbReference type="AlphaFoldDB" id="A0A318KMU7"/>
<reference evidence="9 10" key="1">
    <citation type="submission" date="2018-05" db="EMBL/GenBank/DDBJ databases">
        <title>Genomic Encyclopedia of Type Strains, Phase IV (KMG-IV): sequencing the most valuable type-strain genomes for metagenomic binning, comparative biology and taxonomic classification.</title>
        <authorList>
            <person name="Goeker M."/>
        </authorList>
    </citation>
    <scope>NUCLEOTIDE SEQUENCE [LARGE SCALE GENOMIC DNA]</scope>
    <source>
        <strain evidence="9 10">JC118</strain>
    </source>
</reference>
<evidence type="ECO:0000256" key="5">
    <source>
        <dbReference type="ARBA" id="ARBA00023014"/>
    </source>
</evidence>
<evidence type="ECO:0000313" key="10">
    <source>
        <dbReference type="Proteomes" id="UP000247612"/>
    </source>
</evidence>
<dbReference type="InterPro" id="IPR058240">
    <property type="entry name" value="rSAM_sf"/>
</dbReference>
<protein>
    <submittedName>
        <fullName evidence="9">Putative radical SAM protein YgiQ</fullName>
    </submittedName>
</protein>
<gene>
    <name evidence="9" type="ORF">DES51_10933</name>
</gene>
<dbReference type="Pfam" id="PF11842">
    <property type="entry name" value="DUF3362"/>
    <property type="match status" value="1"/>
</dbReference>
<evidence type="ECO:0000256" key="2">
    <source>
        <dbReference type="ARBA" id="ARBA00022691"/>
    </source>
</evidence>
<dbReference type="InterPro" id="IPR023404">
    <property type="entry name" value="rSAM_horseshoe"/>
</dbReference>
<accession>A0A318KMU7</accession>
<dbReference type="PANTHER" id="PTHR32331:SF0">
    <property type="entry name" value="UPF0313 PROTEIN YGIQ"/>
    <property type="match status" value="1"/>
</dbReference>
<dbReference type="RefSeq" id="WP_022938978.1">
    <property type="nucleotide sequence ID" value="NZ_CABKRQ010000007.1"/>
</dbReference>
<dbReference type="InterPro" id="IPR006638">
    <property type="entry name" value="Elp3/MiaA/NifB-like_rSAM"/>
</dbReference>
<keyword evidence="5 6" id="KW-0411">Iron-sulfur</keyword>
<dbReference type="InterPro" id="IPR022946">
    <property type="entry name" value="UPF0313"/>
</dbReference>
<evidence type="ECO:0000313" key="9">
    <source>
        <dbReference type="EMBL" id="PXX77782.1"/>
    </source>
</evidence>
<feature type="domain" description="Radical SAM core" evidence="8">
    <location>
        <begin position="288"/>
        <end position="559"/>
    </location>
</feature>
<feature type="binding site" evidence="6">
    <location>
        <position position="310"/>
    </location>
    <ligand>
        <name>[4Fe-4S] cluster</name>
        <dbReference type="ChEBI" id="CHEBI:49883"/>
        <note>4Fe-4S-S-AdoMet</note>
    </ligand>
</feature>
<proteinExistence type="inferred from homology"/>
<dbReference type="PANTHER" id="PTHR32331">
    <property type="entry name" value="UPF0313 PROTEIN YGIQ"/>
    <property type="match status" value="1"/>
</dbReference>
<evidence type="ECO:0000256" key="3">
    <source>
        <dbReference type="ARBA" id="ARBA00022723"/>
    </source>
</evidence>
<dbReference type="InterPro" id="IPR013704">
    <property type="entry name" value="UPF0313_N"/>
</dbReference>
<evidence type="ECO:0000256" key="6">
    <source>
        <dbReference type="HAMAP-Rule" id="MF_01251"/>
    </source>
</evidence>
<dbReference type="Proteomes" id="UP000247612">
    <property type="component" value="Unassembled WGS sequence"/>
</dbReference>
<comment type="similarity">
    <text evidence="6">Belongs to the UPF0313 family.</text>
</comment>
<keyword evidence="1 6" id="KW-0004">4Fe-4S</keyword>
<evidence type="ECO:0000256" key="7">
    <source>
        <dbReference type="SAM" id="MobiDB-lite"/>
    </source>
</evidence>
<dbReference type="HAMAP" id="MF_01251">
    <property type="entry name" value="UPF0313"/>
    <property type="match status" value="1"/>
</dbReference>
<name>A0A318KMU7_9FIRM</name>
<dbReference type="SFLD" id="SFLDS00029">
    <property type="entry name" value="Radical_SAM"/>
    <property type="match status" value="1"/>
</dbReference>
<dbReference type="NCBIfam" id="TIGR03904">
    <property type="entry name" value="SAM_YgiQ"/>
    <property type="match status" value="1"/>
</dbReference>
<evidence type="ECO:0000256" key="1">
    <source>
        <dbReference type="ARBA" id="ARBA00022485"/>
    </source>
</evidence>
<keyword evidence="2 6" id="KW-0949">S-adenosyl-L-methionine</keyword>